<dbReference type="GO" id="GO:0005549">
    <property type="term" value="F:odorant binding"/>
    <property type="evidence" value="ECO:0007669"/>
    <property type="project" value="InterPro"/>
</dbReference>
<dbReference type="GO" id="GO:0005615">
    <property type="term" value="C:extracellular space"/>
    <property type="evidence" value="ECO:0007669"/>
    <property type="project" value="TreeGrafter"/>
</dbReference>
<keyword evidence="1 3" id="KW-0732">Signal</keyword>
<dbReference type="Gene3D" id="1.10.238.20">
    <property type="entry name" value="Pheromone/general odorant binding protein domain"/>
    <property type="match status" value="1"/>
</dbReference>
<accession>A0A0U2WGN2</accession>
<feature type="compositionally biased region" description="Basic and acidic residues" evidence="2">
    <location>
        <begin position="85"/>
        <end position="107"/>
    </location>
</feature>
<dbReference type="SUPFAM" id="SSF47565">
    <property type="entry name" value="Insect pheromone/odorant-binding proteins"/>
    <property type="match status" value="1"/>
</dbReference>
<dbReference type="InterPro" id="IPR036728">
    <property type="entry name" value="PBP_GOBP_sf"/>
</dbReference>
<dbReference type="AlphaFoldDB" id="A0A0U2WGN2"/>
<sequence>MKLLPVLLLLVGLLAAASSHHLHEALSDEDKQRHHQESEECIAESKLDPQILADMKAGKKPDPIPRELHCYAKCILKKEGVMKEDGSINEDRPGRSDAAKECEDKAKPASLAEADQCDTAGKIMGCYAKNHLIPKF</sequence>
<feature type="chain" id="PRO_5006833625" evidence="3">
    <location>
        <begin position="20"/>
        <end position="136"/>
    </location>
</feature>
<dbReference type="PANTHER" id="PTHR11857">
    <property type="entry name" value="ODORANT BINDING PROTEIN-RELATED"/>
    <property type="match status" value="1"/>
</dbReference>
<proteinExistence type="evidence at transcript level"/>
<evidence type="ECO:0000313" key="4">
    <source>
        <dbReference type="EMBL" id="ALS31051.1"/>
    </source>
</evidence>
<evidence type="ECO:0000256" key="3">
    <source>
        <dbReference type="SAM" id="SignalP"/>
    </source>
</evidence>
<dbReference type="Pfam" id="PF01395">
    <property type="entry name" value="PBP_GOBP"/>
    <property type="match status" value="1"/>
</dbReference>
<dbReference type="GO" id="GO:0007608">
    <property type="term" value="P:sensory perception of smell"/>
    <property type="evidence" value="ECO:0007669"/>
    <property type="project" value="TreeGrafter"/>
</dbReference>
<dbReference type="SMART" id="SM00708">
    <property type="entry name" value="PhBP"/>
    <property type="match status" value="1"/>
</dbReference>
<gene>
    <name evidence="4" type="primary">OBP1</name>
</gene>
<evidence type="ECO:0000256" key="2">
    <source>
        <dbReference type="SAM" id="MobiDB-lite"/>
    </source>
</evidence>
<name>A0A0U2WGN2_9HEMI</name>
<reference evidence="4" key="1">
    <citation type="submission" date="2015-07" db="EMBL/GenBank/DDBJ databases">
        <title>Identification and expression pattern of odorant-binding protein gene in Phenacoccus solenopsis Tinsley.</title>
        <authorList>
            <person name="Zhao J."/>
        </authorList>
    </citation>
    <scope>NUCLEOTIDE SEQUENCE</scope>
</reference>
<evidence type="ECO:0000256" key="1">
    <source>
        <dbReference type="ARBA" id="ARBA00022729"/>
    </source>
</evidence>
<feature type="signal peptide" evidence="3">
    <location>
        <begin position="1"/>
        <end position="19"/>
    </location>
</feature>
<feature type="region of interest" description="Disordered" evidence="2">
    <location>
        <begin position="85"/>
        <end position="111"/>
    </location>
</feature>
<dbReference type="InterPro" id="IPR006170">
    <property type="entry name" value="PBP/GOBP"/>
</dbReference>
<protein>
    <submittedName>
        <fullName evidence="4">Odorant-binding protein</fullName>
    </submittedName>
</protein>
<dbReference type="CDD" id="cd23992">
    <property type="entry name" value="PBP_GOBP"/>
    <property type="match status" value="1"/>
</dbReference>
<dbReference type="EMBL" id="KT286764">
    <property type="protein sequence ID" value="ALS31051.1"/>
    <property type="molecule type" value="mRNA"/>
</dbReference>
<organism evidence="4">
    <name type="scientific">Phenacoccus solenopsis</name>
    <name type="common">Solenopsis mealybug</name>
    <dbReference type="NCBI Taxonomy" id="483260"/>
    <lineage>
        <taxon>Eukaryota</taxon>
        <taxon>Metazoa</taxon>
        <taxon>Ecdysozoa</taxon>
        <taxon>Arthropoda</taxon>
        <taxon>Hexapoda</taxon>
        <taxon>Insecta</taxon>
        <taxon>Pterygota</taxon>
        <taxon>Neoptera</taxon>
        <taxon>Paraneoptera</taxon>
        <taxon>Hemiptera</taxon>
        <taxon>Sternorrhyncha</taxon>
        <taxon>Coccoidea</taxon>
        <taxon>Pseudococcidae</taxon>
        <taxon>Phenacoccus</taxon>
    </lineage>
</organism>